<organism evidence="1 2">
    <name type="scientific">Fasciolopsis buskii</name>
    <dbReference type="NCBI Taxonomy" id="27845"/>
    <lineage>
        <taxon>Eukaryota</taxon>
        <taxon>Metazoa</taxon>
        <taxon>Spiralia</taxon>
        <taxon>Lophotrochozoa</taxon>
        <taxon>Platyhelminthes</taxon>
        <taxon>Trematoda</taxon>
        <taxon>Digenea</taxon>
        <taxon>Plagiorchiida</taxon>
        <taxon>Echinostomata</taxon>
        <taxon>Echinostomatoidea</taxon>
        <taxon>Fasciolidae</taxon>
        <taxon>Fasciolopsis</taxon>
    </lineage>
</organism>
<protein>
    <submittedName>
        <fullName evidence="1">MAD2 (Mitotic arrest deficient) 1</fullName>
    </submittedName>
</protein>
<gene>
    <name evidence="1" type="ORF">FBUS_07628</name>
</gene>
<accession>A0A8E0S3W1</accession>
<name>A0A8E0S3W1_9TREM</name>
<comment type="caution">
    <text evidence="1">The sequence shown here is derived from an EMBL/GenBank/DDBJ whole genome shotgun (WGS) entry which is preliminary data.</text>
</comment>
<feature type="non-terminal residue" evidence="1">
    <location>
        <position position="1"/>
    </location>
</feature>
<reference evidence="1" key="1">
    <citation type="submission" date="2019-05" db="EMBL/GenBank/DDBJ databases">
        <title>Annotation for the trematode Fasciolopsis buski.</title>
        <authorList>
            <person name="Choi Y.-J."/>
        </authorList>
    </citation>
    <scope>NUCLEOTIDE SEQUENCE</scope>
    <source>
        <strain evidence="1">HT</strain>
        <tissue evidence="1">Whole worm</tissue>
    </source>
</reference>
<dbReference type="EMBL" id="LUCM01000173">
    <property type="protein sequence ID" value="KAA0200976.1"/>
    <property type="molecule type" value="Genomic_DNA"/>
</dbReference>
<sequence length="54" mass="6204">TFELLIYTDRNTSIPEGWDESGPQFVINSADIKLRSFSTTVHRVDHVISYKMTS</sequence>
<dbReference type="Proteomes" id="UP000728185">
    <property type="component" value="Unassembled WGS sequence"/>
</dbReference>
<proteinExistence type="predicted"/>
<evidence type="ECO:0000313" key="1">
    <source>
        <dbReference type="EMBL" id="KAA0200976.1"/>
    </source>
</evidence>
<evidence type="ECO:0000313" key="2">
    <source>
        <dbReference type="Proteomes" id="UP000728185"/>
    </source>
</evidence>
<dbReference type="Gene3D" id="3.30.900.10">
    <property type="entry name" value="HORMA domain"/>
    <property type="match status" value="1"/>
</dbReference>
<dbReference type="SUPFAM" id="SSF56019">
    <property type="entry name" value="The spindle assembly checkpoint protein mad2"/>
    <property type="match status" value="1"/>
</dbReference>
<dbReference type="InterPro" id="IPR036570">
    <property type="entry name" value="HORMA_dom_sf"/>
</dbReference>
<dbReference type="OrthoDB" id="1806at2759"/>
<keyword evidence="2" id="KW-1185">Reference proteome</keyword>
<dbReference type="AlphaFoldDB" id="A0A8E0S3W1"/>